<dbReference type="EMBL" id="JAIWYP010000001">
    <property type="protein sequence ID" value="KAH3884661.1"/>
    <property type="molecule type" value="Genomic_DNA"/>
</dbReference>
<gene>
    <name evidence="1" type="ORF">DPMN_008647</name>
</gene>
<evidence type="ECO:0000313" key="2">
    <source>
        <dbReference type="Proteomes" id="UP000828390"/>
    </source>
</evidence>
<dbReference type="AlphaFoldDB" id="A0A9D4MY62"/>
<reference evidence="1" key="2">
    <citation type="submission" date="2020-11" db="EMBL/GenBank/DDBJ databases">
        <authorList>
            <person name="McCartney M.A."/>
            <person name="Auch B."/>
            <person name="Kono T."/>
            <person name="Mallez S."/>
            <person name="Becker A."/>
            <person name="Gohl D.M."/>
            <person name="Silverstein K.A.T."/>
            <person name="Koren S."/>
            <person name="Bechman K.B."/>
            <person name="Herman A."/>
            <person name="Abrahante J.E."/>
            <person name="Garbe J."/>
        </authorList>
    </citation>
    <scope>NUCLEOTIDE SEQUENCE</scope>
    <source>
        <strain evidence="1">Duluth1</strain>
        <tissue evidence="1">Whole animal</tissue>
    </source>
</reference>
<comment type="caution">
    <text evidence="1">The sequence shown here is derived from an EMBL/GenBank/DDBJ whole genome shotgun (WGS) entry which is preliminary data.</text>
</comment>
<protein>
    <submittedName>
        <fullName evidence="1">Uncharacterized protein</fullName>
    </submittedName>
</protein>
<dbReference type="Proteomes" id="UP000828390">
    <property type="component" value="Unassembled WGS sequence"/>
</dbReference>
<evidence type="ECO:0000313" key="1">
    <source>
        <dbReference type="EMBL" id="KAH3884661.1"/>
    </source>
</evidence>
<reference evidence="1" key="1">
    <citation type="journal article" date="2019" name="bioRxiv">
        <title>The Genome of the Zebra Mussel, Dreissena polymorpha: A Resource for Invasive Species Research.</title>
        <authorList>
            <person name="McCartney M.A."/>
            <person name="Auch B."/>
            <person name="Kono T."/>
            <person name="Mallez S."/>
            <person name="Zhang Y."/>
            <person name="Obille A."/>
            <person name="Becker A."/>
            <person name="Abrahante J.E."/>
            <person name="Garbe J."/>
            <person name="Badalamenti J.P."/>
            <person name="Herman A."/>
            <person name="Mangelson H."/>
            <person name="Liachko I."/>
            <person name="Sullivan S."/>
            <person name="Sone E.D."/>
            <person name="Koren S."/>
            <person name="Silverstein K.A.T."/>
            <person name="Beckman K.B."/>
            <person name="Gohl D.M."/>
        </authorList>
    </citation>
    <scope>NUCLEOTIDE SEQUENCE</scope>
    <source>
        <strain evidence="1">Duluth1</strain>
        <tissue evidence="1">Whole animal</tissue>
    </source>
</reference>
<organism evidence="1 2">
    <name type="scientific">Dreissena polymorpha</name>
    <name type="common">Zebra mussel</name>
    <name type="synonym">Mytilus polymorpha</name>
    <dbReference type="NCBI Taxonomy" id="45954"/>
    <lineage>
        <taxon>Eukaryota</taxon>
        <taxon>Metazoa</taxon>
        <taxon>Spiralia</taxon>
        <taxon>Lophotrochozoa</taxon>
        <taxon>Mollusca</taxon>
        <taxon>Bivalvia</taxon>
        <taxon>Autobranchia</taxon>
        <taxon>Heteroconchia</taxon>
        <taxon>Euheterodonta</taxon>
        <taxon>Imparidentia</taxon>
        <taxon>Neoheterodontei</taxon>
        <taxon>Myida</taxon>
        <taxon>Dreissenoidea</taxon>
        <taxon>Dreissenidae</taxon>
        <taxon>Dreissena</taxon>
    </lineage>
</organism>
<accession>A0A9D4MY62</accession>
<sequence length="51" mass="5616">MAPVQLKSSNAAIDRSSRLWTSSSISFPAKHRLYKSLVVSIPLTRTEQVGT</sequence>
<proteinExistence type="predicted"/>
<keyword evidence="2" id="KW-1185">Reference proteome</keyword>
<name>A0A9D4MY62_DREPO</name>